<keyword evidence="2 6" id="KW-0808">Transferase</keyword>
<dbReference type="CDD" id="cd01164">
    <property type="entry name" value="FruK_PfkB_like"/>
    <property type="match status" value="1"/>
</dbReference>
<evidence type="ECO:0000256" key="1">
    <source>
        <dbReference type="ARBA" id="ARBA00010688"/>
    </source>
</evidence>
<protein>
    <submittedName>
        <fullName evidence="8">6-phosphofructokinase 2</fullName>
    </submittedName>
</protein>
<dbReference type="Gene3D" id="3.40.1190.20">
    <property type="match status" value="1"/>
</dbReference>
<dbReference type="InterPro" id="IPR029056">
    <property type="entry name" value="Ribokinase-like"/>
</dbReference>
<evidence type="ECO:0000313" key="9">
    <source>
        <dbReference type="Proteomes" id="UP000256980"/>
    </source>
</evidence>
<dbReference type="InterPro" id="IPR002173">
    <property type="entry name" value="Carboh/pur_kinase_PfkB_CS"/>
</dbReference>
<gene>
    <name evidence="8" type="ORF">DFQ10_102101</name>
</gene>
<keyword evidence="3" id="KW-0547">Nucleotide-binding</keyword>
<accession>A0A3D9H6V4</accession>
<dbReference type="PIRSF" id="PIRSF000535">
    <property type="entry name" value="1PFK/6PFK/LacC"/>
    <property type="match status" value="1"/>
</dbReference>
<dbReference type="PANTHER" id="PTHR46566">
    <property type="entry name" value="1-PHOSPHOFRUCTOKINASE-RELATED"/>
    <property type="match status" value="1"/>
</dbReference>
<dbReference type="OrthoDB" id="9801219at2"/>
<dbReference type="GO" id="GO:0005524">
    <property type="term" value="F:ATP binding"/>
    <property type="evidence" value="ECO:0007669"/>
    <property type="project" value="UniProtKB-KW"/>
</dbReference>
<name>A0A3D9H6V4_9FLAO</name>
<evidence type="ECO:0000256" key="6">
    <source>
        <dbReference type="PIRNR" id="PIRNR000535"/>
    </source>
</evidence>
<evidence type="ECO:0000256" key="3">
    <source>
        <dbReference type="ARBA" id="ARBA00022741"/>
    </source>
</evidence>
<dbReference type="GO" id="GO:0005829">
    <property type="term" value="C:cytosol"/>
    <property type="evidence" value="ECO:0007669"/>
    <property type="project" value="TreeGrafter"/>
</dbReference>
<dbReference type="InterPro" id="IPR011611">
    <property type="entry name" value="PfkB_dom"/>
</dbReference>
<organism evidence="8 9">
    <name type="scientific">Winogradskyella eximia</name>
    <dbReference type="NCBI Taxonomy" id="262006"/>
    <lineage>
        <taxon>Bacteria</taxon>
        <taxon>Pseudomonadati</taxon>
        <taxon>Bacteroidota</taxon>
        <taxon>Flavobacteriia</taxon>
        <taxon>Flavobacteriales</taxon>
        <taxon>Flavobacteriaceae</taxon>
        <taxon>Winogradskyella</taxon>
    </lineage>
</organism>
<dbReference type="AlphaFoldDB" id="A0A3D9H6V4"/>
<dbReference type="InterPro" id="IPR017583">
    <property type="entry name" value="Tagatose/fructose_Pkinase"/>
</dbReference>
<feature type="domain" description="Carbohydrate kinase PfkB" evidence="7">
    <location>
        <begin position="22"/>
        <end position="294"/>
    </location>
</feature>
<sequence length="308" mass="33025">MNIVTLTINPALDKSAKIDHLVPEQKLKCKAIEFQAGGGGVNISRVLHTLGVNNNCMFTCGGDTGKTLKGLLQDEKLEITPILVEAWTRENLAVVDTKTDLQYRFGMPGHGLTATEIEVVKNTINKLVTDNSMFIMSGSIPDTMPSDFYIELINSLSAKNVKIIVDTSGEALKASLKKPVFLMKPNQGELAQLAGKDFLTKTEQEAFAMQLVNNKHAEYVVVSLGARGAFLASQSGIFYQNTPSVKVKSTIGAGDSMVAGLVYAIAKGMSAQDILKWGVVCGVATTMTGGTNLASTENIHIVSELLDE</sequence>
<evidence type="ECO:0000256" key="4">
    <source>
        <dbReference type="ARBA" id="ARBA00022777"/>
    </source>
</evidence>
<dbReference type="RefSeq" id="WP_115816547.1">
    <property type="nucleotide sequence ID" value="NZ_QRDV01000002.1"/>
</dbReference>
<dbReference type="NCBIfam" id="TIGR03168">
    <property type="entry name" value="1-PFK"/>
    <property type="match status" value="1"/>
</dbReference>
<dbReference type="Proteomes" id="UP000256980">
    <property type="component" value="Unassembled WGS sequence"/>
</dbReference>
<comment type="similarity">
    <text evidence="1">Belongs to the carbohydrate kinase PfkB family.</text>
</comment>
<keyword evidence="5" id="KW-0067">ATP-binding</keyword>
<dbReference type="Pfam" id="PF00294">
    <property type="entry name" value="PfkB"/>
    <property type="match status" value="1"/>
</dbReference>
<dbReference type="PROSITE" id="PS00583">
    <property type="entry name" value="PFKB_KINASES_1"/>
    <property type="match status" value="1"/>
</dbReference>
<evidence type="ECO:0000256" key="2">
    <source>
        <dbReference type="ARBA" id="ARBA00022679"/>
    </source>
</evidence>
<keyword evidence="9" id="KW-1185">Reference proteome</keyword>
<evidence type="ECO:0000259" key="7">
    <source>
        <dbReference type="Pfam" id="PF00294"/>
    </source>
</evidence>
<dbReference type="GO" id="GO:0003872">
    <property type="term" value="F:6-phosphofructokinase activity"/>
    <property type="evidence" value="ECO:0007669"/>
    <property type="project" value="TreeGrafter"/>
</dbReference>
<comment type="caution">
    <text evidence="8">The sequence shown here is derived from an EMBL/GenBank/DDBJ whole genome shotgun (WGS) entry which is preliminary data.</text>
</comment>
<dbReference type="SUPFAM" id="SSF53613">
    <property type="entry name" value="Ribokinase-like"/>
    <property type="match status" value="1"/>
</dbReference>
<evidence type="ECO:0000313" key="8">
    <source>
        <dbReference type="EMBL" id="RED45233.1"/>
    </source>
</evidence>
<dbReference type="PROSITE" id="PS00584">
    <property type="entry name" value="PFKB_KINASES_2"/>
    <property type="match status" value="1"/>
</dbReference>
<evidence type="ECO:0000256" key="5">
    <source>
        <dbReference type="ARBA" id="ARBA00022840"/>
    </source>
</evidence>
<dbReference type="PANTHER" id="PTHR46566:SF2">
    <property type="entry name" value="ATP-DEPENDENT 6-PHOSPHOFRUCTOKINASE ISOZYME 2"/>
    <property type="match status" value="1"/>
</dbReference>
<reference evidence="8 9" key="1">
    <citation type="submission" date="2018-07" db="EMBL/GenBank/DDBJ databases">
        <title>Genomic Encyclopedia of Type Strains, Phase III (KMG-III): the genomes of soil and plant-associated and newly described type strains.</title>
        <authorList>
            <person name="Whitman W."/>
        </authorList>
    </citation>
    <scope>NUCLEOTIDE SEQUENCE [LARGE SCALE GENOMIC DNA]</scope>
    <source>
        <strain evidence="8 9">CECT 7946</strain>
    </source>
</reference>
<dbReference type="EMBL" id="QRDV01000002">
    <property type="protein sequence ID" value="RED45233.1"/>
    <property type="molecule type" value="Genomic_DNA"/>
</dbReference>
<keyword evidence="4 8" id="KW-0418">Kinase</keyword>
<dbReference type="FunFam" id="3.40.1190.20:FF:000001">
    <property type="entry name" value="Phosphofructokinase"/>
    <property type="match status" value="1"/>
</dbReference>
<proteinExistence type="inferred from homology"/>